<name>A0ABV2WGY7_9ACTN</name>
<evidence type="ECO:0008006" key="3">
    <source>
        <dbReference type="Google" id="ProtNLM"/>
    </source>
</evidence>
<protein>
    <recommendedName>
        <fullName evidence="3">LigA protein</fullName>
    </recommendedName>
</protein>
<dbReference type="Proteomes" id="UP001550378">
    <property type="component" value="Unassembled WGS sequence"/>
</dbReference>
<dbReference type="EMBL" id="JBEXZR010000069">
    <property type="protein sequence ID" value="MEU0712608.1"/>
    <property type="molecule type" value="Genomic_DNA"/>
</dbReference>
<comment type="caution">
    <text evidence="1">The sequence shown here is derived from an EMBL/GenBank/DDBJ whole genome shotgun (WGS) entry which is preliminary data.</text>
</comment>
<accession>A0ABV2WGY7</accession>
<proteinExistence type="predicted"/>
<keyword evidence="2" id="KW-1185">Reference proteome</keyword>
<evidence type="ECO:0000313" key="1">
    <source>
        <dbReference type="EMBL" id="MEU0712608.1"/>
    </source>
</evidence>
<sequence length="495" mass="53287">MTDPVLHLLRTRPDLAELAAFPFNFDVERVYHVEDVRLASGAPLEPIAGDDTGGTYFLCACAAVLHASCEGEAVLMADGVGEALEMLVRLPEWCEGLTTDLDEDGMIAAVRASDDEAREAFAPALDAQRQALLSGLGLPRRPLVELFAMAESAAGRTDPHHVLLNARDLCAYRLDESYHLSLRDIVLGPGREALGRVRAGAPGARDAAAGDAVLRAGVLWAAYEDRRDDDLPLLRFLLEREVVGREVPEREEALGAEGYETRWLAAVLVASYGRDEDAQLLRPATSAATGGGGAVEWARVQEAERFGPAAQSPFTWVELARRQGRVEHARAALIRLLDDTGPDAGRLRKLSRALERVGDHAQAARAQVCLLSLQDSAWDRASEAYVLARVERGRGDLAAAARALHRARTAVGVEGGAPDDTVAQWHRRGLGRLITEQHLELVLAAVEAGDADLARTTMAHGRYLLDRIGAESAKTLSGLSTRAKWAVAGLRRGGA</sequence>
<reference evidence="1 2" key="1">
    <citation type="submission" date="2024-06" db="EMBL/GenBank/DDBJ databases">
        <title>The Natural Products Discovery Center: Release of the First 8490 Sequenced Strains for Exploring Actinobacteria Biosynthetic Diversity.</title>
        <authorList>
            <person name="Kalkreuter E."/>
            <person name="Kautsar S.A."/>
            <person name="Yang D."/>
            <person name="Bader C.D."/>
            <person name="Teijaro C.N."/>
            <person name="Fluegel L."/>
            <person name="Davis C.M."/>
            <person name="Simpson J.R."/>
            <person name="Lauterbach L."/>
            <person name="Steele A.D."/>
            <person name="Gui C."/>
            <person name="Meng S."/>
            <person name="Li G."/>
            <person name="Viehrig K."/>
            <person name="Ye F."/>
            <person name="Su P."/>
            <person name="Kiefer A.F."/>
            <person name="Nichols A."/>
            <person name="Cepeda A.J."/>
            <person name="Yan W."/>
            <person name="Fan B."/>
            <person name="Jiang Y."/>
            <person name="Adhikari A."/>
            <person name="Zheng C.-J."/>
            <person name="Schuster L."/>
            <person name="Cowan T.M."/>
            <person name="Smanski M.J."/>
            <person name="Chevrette M.G."/>
            <person name="De Carvalho L.P.S."/>
            <person name="Shen B."/>
        </authorList>
    </citation>
    <scope>NUCLEOTIDE SEQUENCE [LARGE SCALE GENOMIC DNA]</scope>
    <source>
        <strain evidence="1 2">NPDC006337</strain>
    </source>
</reference>
<organism evidence="1 2">
    <name type="scientific">Streptomyces lavendulocolor</name>
    <dbReference type="NCBI Taxonomy" id="67316"/>
    <lineage>
        <taxon>Bacteria</taxon>
        <taxon>Bacillati</taxon>
        <taxon>Actinomycetota</taxon>
        <taxon>Actinomycetes</taxon>
        <taxon>Kitasatosporales</taxon>
        <taxon>Streptomycetaceae</taxon>
        <taxon>Streptomyces</taxon>
    </lineage>
</organism>
<evidence type="ECO:0000313" key="2">
    <source>
        <dbReference type="Proteomes" id="UP001550378"/>
    </source>
</evidence>
<dbReference type="RefSeq" id="WP_359659372.1">
    <property type="nucleotide sequence ID" value="NZ_JBEXZP010000568.1"/>
</dbReference>
<gene>
    <name evidence="1" type="ORF">ABZ508_35190</name>
</gene>